<organism evidence="1 2">
    <name type="scientific">Hypsizygus marmoreus</name>
    <name type="common">White beech mushroom</name>
    <name type="synonym">Agaricus marmoreus</name>
    <dbReference type="NCBI Taxonomy" id="39966"/>
    <lineage>
        <taxon>Eukaryota</taxon>
        <taxon>Fungi</taxon>
        <taxon>Dikarya</taxon>
        <taxon>Basidiomycota</taxon>
        <taxon>Agaricomycotina</taxon>
        <taxon>Agaricomycetes</taxon>
        <taxon>Agaricomycetidae</taxon>
        <taxon>Agaricales</taxon>
        <taxon>Tricholomatineae</taxon>
        <taxon>Lyophyllaceae</taxon>
        <taxon>Hypsizygus</taxon>
    </lineage>
</organism>
<proteinExistence type="predicted"/>
<gene>
    <name evidence="1" type="ORF">Hypma_001369</name>
</gene>
<accession>A0A369K8G3</accession>
<reference evidence="1" key="1">
    <citation type="submission" date="2018-04" db="EMBL/GenBank/DDBJ databases">
        <title>Whole genome sequencing of Hypsizygus marmoreus.</title>
        <authorList>
            <person name="Choi I.-G."/>
            <person name="Min B."/>
            <person name="Kim J.-G."/>
            <person name="Kim S."/>
            <person name="Oh Y.-L."/>
            <person name="Kong W.-S."/>
            <person name="Park H."/>
            <person name="Jeong J."/>
            <person name="Song E.-S."/>
        </authorList>
    </citation>
    <scope>NUCLEOTIDE SEQUENCE [LARGE SCALE GENOMIC DNA]</scope>
    <source>
        <strain evidence="1">51987-8</strain>
    </source>
</reference>
<comment type="caution">
    <text evidence="1">The sequence shown here is derived from an EMBL/GenBank/DDBJ whole genome shotgun (WGS) entry which is preliminary data.</text>
</comment>
<keyword evidence="2" id="KW-1185">Reference proteome</keyword>
<dbReference type="AlphaFoldDB" id="A0A369K8G3"/>
<dbReference type="EMBL" id="LUEZ02000012">
    <property type="protein sequence ID" value="RDB28074.1"/>
    <property type="molecule type" value="Genomic_DNA"/>
</dbReference>
<protein>
    <submittedName>
        <fullName evidence="1">Uncharacterized protein</fullName>
    </submittedName>
</protein>
<name>A0A369K8G3_HYPMA</name>
<evidence type="ECO:0000313" key="2">
    <source>
        <dbReference type="Proteomes" id="UP000076154"/>
    </source>
</evidence>
<dbReference type="Proteomes" id="UP000076154">
    <property type="component" value="Unassembled WGS sequence"/>
</dbReference>
<evidence type="ECO:0000313" key="1">
    <source>
        <dbReference type="EMBL" id="RDB28074.1"/>
    </source>
</evidence>
<sequence>MYSGTLIRRSLQNALRRKIDSPEYSFVLPPLLGRAPLDRDKAAWLGGSLVRRYVAEVLDHQPAYLNYPLVLTDYIMKLLRCDKTLAFLMRKIPSDSGTKLTNADAAFLLKVFVGLLGSCHGPLRLVMWQWATLTF</sequence>
<dbReference type="InParanoid" id="A0A369K8G3"/>